<organism evidence="8 9">
    <name type="scientific">Psychrobacillus psychrodurans</name>
    <dbReference type="NCBI Taxonomy" id="126157"/>
    <lineage>
        <taxon>Bacteria</taxon>
        <taxon>Bacillati</taxon>
        <taxon>Bacillota</taxon>
        <taxon>Bacilli</taxon>
        <taxon>Bacillales</taxon>
        <taxon>Bacillaceae</taxon>
        <taxon>Psychrobacillus</taxon>
    </lineage>
</organism>
<feature type="transmembrane region" description="Helical" evidence="6">
    <location>
        <begin position="139"/>
        <end position="158"/>
    </location>
</feature>
<comment type="caution">
    <text evidence="8">The sequence shown here is derived from an EMBL/GenBank/DDBJ whole genome shotgun (WGS) entry which is preliminary data.</text>
</comment>
<sequence>MNKEKLWTKEFIIVSTINFLATLVYFLLLVTIASYATSEFGASTSTAGLVSSIFIIGSLLGRLGAGRFIGQKGPIKVLWIGLTFFAITSALYFLANSIPLLLVNRLAQGIAVGIIGTATGTIVAHILPSARKGEGIGYFSLSAILATAVGPFIGILLMNMDSGFTIMFVMNLFLSLICMLFLAAVKLKLAPIKQPEQTEVKSSILSQFIEPKAVPISFIALIIGFSYSGVMTFLSFYAESINLVSAASYFFLVYAVVIIFSRPFTGKIMDSRGANIIVYPCIVIFAIGMFFFSQASAGWMLLLAAAFIGFGYGNFNSVAQTIAVKVTEPHRFGLATATYFILFDMGLGIGPYVLGFIVPETGYRTIFVAMVVVIILCIPLYYLMHGRKDKELMKTA</sequence>
<dbReference type="InterPro" id="IPR036259">
    <property type="entry name" value="MFS_trans_sf"/>
</dbReference>
<dbReference type="PANTHER" id="PTHR23531">
    <property type="entry name" value="QUINOLENE RESISTANCE PROTEIN NORA"/>
    <property type="match status" value="1"/>
</dbReference>
<keyword evidence="2" id="KW-0813">Transport</keyword>
<evidence type="ECO:0000259" key="7">
    <source>
        <dbReference type="PROSITE" id="PS50850"/>
    </source>
</evidence>
<evidence type="ECO:0000256" key="2">
    <source>
        <dbReference type="ARBA" id="ARBA00022448"/>
    </source>
</evidence>
<feature type="transmembrane region" description="Helical" evidence="6">
    <location>
        <begin position="77"/>
        <end position="95"/>
    </location>
</feature>
<evidence type="ECO:0000256" key="1">
    <source>
        <dbReference type="ARBA" id="ARBA00004651"/>
    </source>
</evidence>
<feature type="transmembrane region" description="Helical" evidence="6">
    <location>
        <begin position="298"/>
        <end position="315"/>
    </location>
</feature>
<dbReference type="Gene3D" id="1.20.1250.20">
    <property type="entry name" value="MFS general substrate transporter like domains"/>
    <property type="match status" value="1"/>
</dbReference>
<feature type="transmembrane region" description="Helical" evidence="6">
    <location>
        <begin position="363"/>
        <end position="384"/>
    </location>
</feature>
<dbReference type="InterPro" id="IPR020846">
    <property type="entry name" value="MFS_dom"/>
</dbReference>
<dbReference type="RefSeq" id="WP_269922119.1">
    <property type="nucleotide sequence ID" value="NZ_JAMKBI010000007.1"/>
</dbReference>
<keyword evidence="4 6" id="KW-1133">Transmembrane helix</keyword>
<dbReference type="GO" id="GO:0005886">
    <property type="term" value="C:plasma membrane"/>
    <property type="evidence" value="ECO:0007669"/>
    <property type="project" value="UniProtKB-SubCell"/>
</dbReference>
<evidence type="ECO:0000256" key="6">
    <source>
        <dbReference type="SAM" id="Phobius"/>
    </source>
</evidence>
<accession>A0A9X3L9I9</accession>
<feature type="domain" description="Major facilitator superfamily (MFS) profile" evidence="7">
    <location>
        <begin position="10"/>
        <end position="389"/>
    </location>
</feature>
<reference evidence="8" key="1">
    <citation type="submission" date="2022-05" db="EMBL/GenBank/DDBJ databases">
        <authorList>
            <person name="Colautti A."/>
            <person name="Iacumin L."/>
        </authorList>
    </citation>
    <scope>NUCLEOTIDE SEQUENCE</scope>
    <source>
        <strain evidence="8">DSM 30747</strain>
    </source>
</reference>
<feature type="transmembrane region" description="Helical" evidence="6">
    <location>
        <begin position="107"/>
        <end position="127"/>
    </location>
</feature>
<dbReference type="PROSITE" id="PS50850">
    <property type="entry name" value="MFS"/>
    <property type="match status" value="1"/>
</dbReference>
<keyword evidence="3 6" id="KW-0812">Transmembrane</keyword>
<feature type="transmembrane region" description="Helical" evidence="6">
    <location>
        <begin position="213"/>
        <end position="237"/>
    </location>
</feature>
<dbReference type="CDD" id="cd17489">
    <property type="entry name" value="MFS_YfcJ_like"/>
    <property type="match status" value="1"/>
</dbReference>
<evidence type="ECO:0000256" key="3">
    <source>
        <dbReference type="ARBA" id="ARBA00022692"/>
    </source>
</evidence>
<dbReference type="GO" id="GO:0022857">
    <property type="term" value="F:transmembrane transporter activity"/>
    <property type="evidence" value="ECO:0007669"/>
    <property type="project" value="InterPro"/>
</dbReference>
<evidence type="ECO:0000256" key="5">
    <source>
        <dbReference type="ARBA" id="ARBA00023136"/>
    </source>
</evidence>
<dbReference type="SUPFAM" id="SSF103473">
    <property type="entry name" value="MFS general substrate transporter"/>
    <property type="match status" value="1"/>
</dbReference>
<dbReference type="InterPro" id="IPR052714">
    <property type="entry name" value="MFS_Exporter"/>
</dbReference>
<keyword evidence="9" id="KW-1185">Reference proteome</keyword>
<feature type="transmembrane region" description="Helical" evidence="6">
    <location>
        <begin position="243"/>
        <end position="261"/>
    </location>
</feature>
<dbReference type="InterPro" id="IPR011701">
    <property type="entry name" value="MFS"/>
</dbReference>
<evidence type="ECO:0000313" key="9">
    <source>
        <dbReference type="Proteomes" id="UP001152172"/>
    </source>
</evidence>
<evidence type="ECO:0000313" key="8">
    <source>
        <dbReference type="EMBL" id="MCZ8533846.1"/>
    </source>
</evidence>
<proteinExistence type="predicted"/>
<feature type="transmembrane region" description="Helical" evidence="6">
    <location>
        <begin position="273"/>
        <end position="292"/>
    </location>
</feature>
<dbReference type="EMBL" id="JAMKBI010000007">
    <property type="protein sequence ID" value="MCZ8533846.1"/>
    <property type="molecule type" value="Genomic_DNA"/>
</dbReference>
<feature type="transmembrane region" description="Helical" evidence="6">
    <location>
        <begin position="47"/>
        <end position="65"/>
    </location>
</feature>
<dbReference type="AlphaFoldDB" id="A0A9X3L9I9"/>
<feature type="transmembrane region" description="Helical" evidence="6">
    <location>
        <begin position="12"/>
        <end position="35"/>
    </location>
</feature>
<dbReference type="Proteomes" id="UP001152172">
    <property type="component" value="Unassembled WGS sequence"/>
</dbReference>
<name>A0A9X3L9I9_9BACI</name>
<feature type="transmembrane region" description="Helical" evidence="6">
    <location>
        <begin position="336"/>
        <end position="357"/>
    </location>
</feature>
<protein>
    <submittedName>
        <fullName evidence="8">MFS transporter</fullName>
    </submittedName>
</protein>
<comment type="subcellular location">
    <subcellularLocation>
        <location evidence="1">Cell membrane</location>
        <topology evidence="1">Multi-pass membrane protein</topology>
    </subcellularLocation>
</comment>
<dbReference type="Pfam" id="PF07690">
    <property type="entry name" value="MFS_1"/>
    <property type="match status" value="1"/>
</dbReference>
<dbReference type="PANTHER" id="PTHR23531:SF1">
    <property type="entry name" value="QUINOLENE RESISTANCE PROTEIN NORA"/>
    <property type="match status" value="1"/>
</dbReference>
<gene>
    <name evidence="8" type="ORF">M9R61_11045</name>
</gene>
<evidence type="ECO:0000256" key="4">
    <source>
        <dbReference type="ARBA" id="ARBA00022989"/>
    </source>
</evidence>
<keyword evidence="5 6" id="KW-0472">Membrane</keyword>
<feature type="transmembrane region" description="Helical" evidence="6">
    <location>
        <begin position="164"/>
        <end position="185"/>
    </location>
</feature>